<dbReference type="CDD" id="cd02440">
    <property type="entry name" value="AdoMet_MTases"/>
    <property type="match status" value="1"/>
</dbReference>
<organism evidence="2 3">
    <name type="scientific">Parasphingorhabdus litoris</name>
    <dbReference type="NCBI Taxonomy" id="394733"/>
    <lineage>
        <taxon>Bacteria</taxon>
        <taxon>Pseudomonadati</taxon>
        <taxon>Pseudomonadota</taxon>
        <taxon>Alphaproteobacteria</taxon>
        <taxon>Sphingomonadales</taxon>
        <taxon>Sphingomonadaceae</taxon>
        <taxon>Parasphingorhabdus</taxon>
    </lineage>
</organism>
<dbReference type="InterPro" id="IPR036390">
    <property type="entry name" value="WH_DNA-bd_sf"/>
</dbReference>
<evidence type="ECO:0000259" key="1">
    <source>
        <dbReference type="PROSITE" id="PS50987"/>
    </source>
</evidence>
<dbReference type="SMART" id="SM00418">
    <property type="entry name" value="HTH_ARSR"/>
    <property type="match status" value="1"/>
</dbReference>
<dbReference type="CDD" id="cd00090">
    <property type="entry name" value="HTH_ARSR"/>
    <property type="match status" value="1"/>
</dbReference>
<dbReference type="Pfam" id="PF08241">
    <property type="entry name" value="Methyltransf_11"/>
    <property type="match status" value="1"/>
</dbReference>
<dbReference type="Proteomes" id="UP001500713">
    <property type="component" value="Unassembled WGS sequence"/>
</dbReference>
<accession>A0ABP3KXN7</accession>
<dbReference type="InterPro" id="IPR036388">
    <property type="entry name" value="WH-like_DNA-bd_sf"/>
</dbReference>
<comment type="caution">
    <text evidence="2">The sequence shown here is derived from an EMBL/GenBank/DDBJ whole genome shotgun (WGS) entry which is preliminary data.</text>
</comment>
<dbReference type="Pfam" id="PF01022">
    <property type="entry name" value="HTH_5"/>
    <property type="match status" value="1"/>
</dbReference>
<keyword evidence="3" id="KW-1185">Reference proteome</keyword>
<dbReference type="SUPFAM" id="SSF46785">
    <property type="entry name" value="Winged helix' DNA-binding domain"/>
    <property type="match status" value="1"/>
</dbReference>
<feature type="domain" description="HTH arsR-type" evidence="1">
    <location>
        <begin position="1"/>
        <end position="94"/>
    </location>
</feature>
<sequence length="345" mass="38698">MIFQMDDLLTIFRALADPTRVRIMLLLLNMELAVGELAQILNQSQPRISRHIRILDEAGLAERRKEGSWVFLRPGKASQLDILRRLFRSDDVISSEQALADDAQLSLVRETRAKMAERYFEAHAEEWDAIRSLHLPEDDVEQAMLALLKDVDLGHMLDIGTGTGRMVELFGPKSDKVTALDKSPEMLRLARAKLLGNESDQTDQAALARKTELKLGDFNNLPIDDGKVDSVLLHQVLHYAQHPEAVLTEVARVVREGGTIMITDFAPHDHEELRTTHAHARLGFSDDSMKRWFAASQIDMGQSRTLDGGKLTVKIWIGRKSGLSQIHPGGDTDLSSNFSQKRAQL</sequence>
<protein>
    <submittedName>
        <fullName evidence="2">Metalloregulator ArsR/SmtB family transcription factor</fullName>
    </submittedName>
</protein>
<dbReference type="PANTHER" id="PTHR42912:SF93">
    <property type="entry name" value="N6-ADENOSINE-METHYLTRANSFERASE TMT1A"/>
    <property type="match status" value="1"/>
</dbReference>
<dbReference type="EMBL" id="BAAAEM010000003">
    <property type="protein sequence ID" value="GAA0487400.1"/>
    <property type="molecule type" value="Genomic_DNA"/>
</dbReference>
<evidence type="ECO:0000313" key="3">
    <source>
        <dbReference type="Proteomes" id="UP001500713"/>
    </source>
</evidence>
<proteinExistence type="predicted"/>
<dbReference type="Gene3D" id="1.10.10.10">
    <property type="entry name" value="Winged helix-like DNA-binding domain superfamily/Winged helix DNA-binding domain"/>
    <property type="match status" value="1"/>
</dbReference>
<gene>
    <name evidence="2" type="ORF">GCM10009096_32850</name>
</gene>
<name>A0ABP3KXN7_9SPHN</name>
<dbReference type="InterPro" id="IPR001845">
    <property type="entry name" value="HTH_ArsR_DNA-bd_dom"/>
</dbReference>
<dbReference type="InterPro" id="IPR029063">
    <property type="entry name" value="SAM-dependent_MTases_sf"/>
</dbReference>
<dbReference type="PROSITE" id="PS50987">
    <property type="entry name" value="HTH_ARSR_2"/>
    <property type="match status" value="1"/>
</dbReference>
<dbReference type="PRINTS" id="PR00778">
    <property type="entry name" value="HTHARSR"/>
</dbReference>
<dbReference type="PANTHER" id="PTHR42912">
    <property type="entry name" value="METHYLTRANSFERASE"/>
    <property type="match status" value="1"/>
</dbReference>
<evidence type="ECO:0000313" key="2">
    <source>
        <dbReference type="EMBL" id="GAA0487400.1"/>
    </source>
</evidence>
<dbReference type="Gene3D" id="3.40.50.150">
    <property type="entry name" value="Vaccinia Virus protein VP39"/>
    <property type="match status" value="1"/>
</dbReference>
<dbReference type="InterPro" id="IPR013216">
    <property type="entry name" value="Methyltransf_11"/>
</dbReference>
<dbReference type="InterPro" id="IPR050508">
    <property type="entry name" value="Methyltransf_Superfamily"/>
</dbReference>
<dbReference type="SUPFAM" id="SSF53335">
    <property type="entry name" value="S-adenosyl-L-methionine-dependent methyltransferases"/>
    <property type="match status" value="1"/>
</dbReference>
<dbReference type="InterPro" id="IPR011991">
    <property type="entry name" value="ArsR-like_HTH"/>
</dbReference>
<dbReference type="NCBIfam" id="NF033788">
    <property type="entry name" value="HTH_metalloreg"/>
    <property type="match status" value="1"/>
</dbReference>
<reference evidence="3" key="1">
    <citation type="journal article" date="2019" name="Int. J. Syst. Evol. Microbiol.">
        <title>The Global Catalogue of Microorganisms (GCM) 10K type strain sequencing project: providing services to taxonomists for standard genome sequencing and annotation.</title>
        <authorList>
            <consortium name="The Broad Institute Genomics Platform"/>
            <consortium name="The Broad Institute Genome Sequencing Center for Infectious Disease"/>
            <person name="Wu L."/>
            <person name="Ma J."/>
        </authorList>
    </citation>
    <scope>NUCLEOTIDE SEQUENCE [LARGE SCALE GENOMIC DNA]</scope>
    <source>
        <strain evidence="3">JCM 14162</strain>
    </source>
</reference>